<dbReference type="STRING" id="947033.Lste_2568"/>
<dbReference type="InterPro" id="IPR029063">
    <property type="entry name" value="SAM-dependent_MTases_sf"/>
</dbReference>
<reference evidence="2 3" key="1">
    <citation type="submission" date="2015-11" db="EMBL/GenBank/DDBJ databases">
        <title>Genomic analysis of 38 Legionella species identifies large and diverse effector repertoires.</title>
        <authorList>
            <person name="Burstein D."/>
            <person name="Amaro F."/>
            <person name="Zusman T."/>
            <person name="Lifshitz Z."/>
            <person name="Cohen O."/>
            <person name="Gilbert J.A."/>
            <person name="Pupko T."/>
            <person name="Shuman H.A."/>
            <person name="Segal G."/>
        </authorList>
    </citation>
    <scope>NUCLEOTIDE SEQUENCE [LARGE SCALE GENOMIC DNA]</scope>
    <source>
        <strain evidence="2 3">IMVS3376</strain>
    </source>
</reference>
<dbReference type="RefSeq" id="WP_058511355.1">
    <property type="nucleotide sequence ID" value="NZ_DAIOMV010000005.1"/>
</dbReference>
<accession>A0A0W0ZK98</accession>
<dbReference type="InterPro" id="IPR013216">
    <property type="entry name" value="Methyltransf_11"/>
</dbReference>
<dbReference type="AlphaFoldDB" id="A0A0W0ZK98"/>
<dbReference type="NCBIfam" id="NF045882">
    <property type="entry name" value="PLipidMtase_Leg"/>
    <property type="match status" value="1"/>
</dbReference>
<organism evidence="2 3">
    <name type="scientific">Legionella steelei</name>
    <dbReference type="NCBI Taxonomy" id="947033"/>
    <lineage>
        <taxon>Bacteria</taxon>
        <taxon>Pseudomonadati</taxon>
        <taxon>Pseudomonadota</taxon>
        <taxon>Gammaproteobacteria</taxon>
        <taxon>Legionellales</taxon>
        <taxon>Legionellaceae</taxon>
        <taxon>Legionella</taxon>
    </lineage>
</organism>
<dbReference type="GO" id="GO:0004608">
    <property type="term" value="F:phosphatidylethanolamine N-methyltransferase activity"/>
    <property type="evidence" value="ECO:0007669"/>
    <property type="project" value="UniProtKB-EC"/>
</dbReference>
<evidence type="ECO:0000313" key="3">
    <source>
        <dbReference type="Proteomes" id="UP000054926"/>
    </source>
</evidence>
<feature type="domain" description="Methyltransferase type 11" evidence="1">
    <location>
        <begin position="47"/>
        <end position="143"/>
    </location>
</feature>
<keyword evidence="3" id="KW-1185">Reference proteome</keyword>
<dbReference type="EC" id="2.1.1.17" evidence="2"/>
<dbReference type="PANTHER" id="PTHR45036">
    <property type="entry name" value="METHYLTRANSFERASE LIKE 7B"/>
    <property type="match status" value="1"/>
</dbReference>
<gene>
    <name evidence="2" type="ORF">Lste_2568</name>
</gene>
<dbReference type="Gene3D" id="3.40.50.150">
    <property type="entry name" value="Vaccinia Virus protein VP39"/>
    <property type="match status" value="1"/>
</dbReference>
<keyword evidence="2" id="KW-0808">Transferase</keyword>
<proteinExistence type="predicted"/>
<comment type="caution">
    <text evidence="2">The sequence shown here is derived from an EMBL/GenBank/DDBJ whole genome shotgun (WGS) entry which is preliminary data.</text>
</comment>
<dbReference type="OrthoDB" id="323463at2"/>
<name>A0A0W0ZK98_9GAMM</name>
<dbReference type="PANTHER" id="PTHR45036:SF1">
    <property type="entry name" value="METHYLTRANSFERASE LIKE 7A"/>
    <property type="match status" value="1"/>
</dbReference>
<evidence type="ECO:0000313" key="2">
    <source>
        <dbReference type="EMBL" id="KTD69410.1"/>
    </source>
</evidence>
<sequence length="218" mass="24836">MSVASIRKVYNVYASFYDFLFGSIFSPGRSLCTDVVNKYAKQQATILEIGIGTGLSLPLYRADLRITGIDISEKMLEKAEEQVVKNKLEERVQLKIMDAAHLEFPDNSFDFIVAMYVASVVPDVDAFLQELTRVAKPTAEIIFVNHFASEHKVIRFFEKIFARVNELVGFKSDFSVHSLLNYKSLKLLDSRKTNLFGYWKLLRCQIQKGNETGTLQES</sequence>
<dbReference type="PATRIC" id="fig|947033.5.peg.2723"/>
<dbReference type="EMBL" id="LNYY01000019">
    <property type="protein sequence ID" value="KTD69410.1"/>
    <property type="molecule type" value="Genomic_DNA"/>
</dbReference>
<evidence type="ECO:0000259" key="1">
    <source>
        <dbReference type="Pfam" id="PF08241"/>
    </source>
</evidence>
<dbReference type="Pfam" id="PF08241">
    <property type="entry name" value="Methyltransf_11"/>
    <property type="match status" value="1"/>
</dbReference>
<protein>
    <submittedName>
        <fullName evidence="2">Methyltransferase</fullName>
        <ecNumber evidence="2">2.1.1.17</ecNumber>
    </submittedName>
</protein>
<dbReference type="SUPFAM" id="SSF53335">
    <property type="entry name" value="S-adenosyl-L-methionine-dependent methyltransferases"/>
    <property type="match status" value="1"/>
</dbReference>
<dbReference type="InterPro" id="IPR052356">
    <property type="entry name" value="Thiol_S-MT"/>
</dbReference>
<keyword evidence="2" id="KW-0489">Methyltransferase</keyword>
<dbReference type="GO" id="GO:0032259">
    <property type="term" value="P:methylation"/>
    <property type="evidence" value="ECO:0007669"/>
    <property type="project" value="UniProtKB-KW"/>
</dbReference>
<dbReference type="CDD" id="cd02440">
    <property type="entry name" value="AdoMet_MTases"/>
    <property type="match status" value="1"/>
</dbReference>
<dbReference type="Proteomes" id="UP000054926">
    <property type="component" value="Unassembled WGS sequence"/>
</dbReference>